<feature type="compositionally biased region" description="Low complexity" evidence="3">
    <location>
        <begin position="75"/>
        <end position="95"/>
    </location>
</feature>
<dbReference type="EMBL" id="CP024988">
    <property type="protein sequence ID" value="AWT27090.1"/>
    <property type="molecule type" value="Genomic_DNA"/>
</dbReference>
<feature type="compositionally biased region" description="Polar residues" evidence="3">
    <location>
        <begin position="101"/>
        <end position="110"/>
    </location>
</feature>
<dbReference type="RefSeq" id="WP_110482133.1">
    <property type="nucleotide sequence ID" value="NZ_CP024988.1"/>
</dbReference>
<gene>
    <name evidence="6" type="ORF">Csp1_23400</name>
</gene>
<feature type="compositionally biased region" description="Gly residues" evidence="3">
    <location>
        <begin position="111"/>
        <end position="135"/>
    </location>
</feature>
<feature type="transmembrane region" description="Helical" evidence="4">
    <location>
        <begin position="30"/>
        <end position="55"/>
    </location>
</feature>
<keyword evidence="4" id="KW-0812">Transmembrane</keyword>
<keyword evidence="7" id="KW-1185">Reference proteome</keyword>
<sequence length="282" mass="28589">MTSGNGQNNSYPDADHQLSKREGQAIQWPTVSLAVGLSALASALVIGVGSAVMIANADSDNPVVIADGSAVGAKTSSAKKSAAKTTSKSGAATTSRKAGAGSTTSANAQSGRGGTSAGVGQVFTGGTGGTGGGDGGESEVFTGGDGGEAAGSLVESSDGAYEDSGELPPIPSSQELLTTLEAMVAPGADQEFIESNLETPSGAQTFRDTTVQMENYPGFHLEFVDEPYVEDGVLTGQAKFVYEGMGEKPPQDFYWVVRDGRWVLSDESVCTLAIQARVACTV</sequence>
<keyword evidence="4" id="KW-1133">Transmembrane helix</keyword>
<reference evidence="7" key="1">
    <citation type="submission" date="2017-11" db="EMBL/GenBank/DDBJ databases">
        <title>Otitis media/interna in a cat caused by the recently described species Corynebacterium provencense.</title>
        <authorList>
            <person name="Kittl S."/>
            <person name="Brodard I."/>
            <person name="Rychener L."/>
            <person name="Jores J."/>
            <person name="Roosje P."/>
            <person name="Gobeli Brawand S."/>
        </authorList>
    </citation>
    <scope>NUCLEOTIDE SEQUENCE [LARGE SCALE GENOMIC DNA]</scope>
    <source>
        <strain evidence="7">17KM38</strain>
    </source>
</reference>
<evidence type="ECO:0000313" key="6">
    <source>
        <dbReference type="EMBL" id="AWT27090.1"/>
    </source>
</evidence>
<organism evidence="6 7">
    <name type="scientific">Corynebacterium provencense</name>
    <dbReference type="NCBI Taxonomy" id="1737425"/>
    <lineage>
        <taxon>Bacteria</taxon>
        <taxon>Bacillati</taxon>
        <taxon>Actinomycetota</taxon>
        <taxon>Actinomycetes</taxon>
        <taxon>Mycobacteriales</taxon>
        <taxon>Corynebacteriaceae</taxon>
        <taxon>Corynebacterium</taxon>
    </lineage>
</organism>
<dbReference type="KEGG" id="cpre:Csp1_23400"/>
<feature type="region of interest" description="Disordered" evidence="3">
    <location>
        <begin position="75"/>
        <end position="170"/>
    </location>
</feature>
<accession>A0A2Z3YVR2</accession>
<dbReference type="InterPro" id="IPR058644">
    <property type="entry name" value="Mtb12-like_C"/>
</dbReference>
<dbReference type="Proteomes" id="UP000247696">
    <property type="component" value="Chromosome"/>
</dbReference>
<evidence type="ECO:0000256" key="1">
    <source>
        <dbReference type="ARBA" id="ARBA00022729"/>
    </source>
</evidence>
<dbReference type="AlphaFoldDB" id="A0A2Z3YVR2"/>
<keyword evidence="4" id="KW-0472">Membrane</keyword>
<protein>
    <recommendedName>
        <fullName evidence="5">Low molecular weight antigen MTB12-like C-terminal domain-containing protein</fullName>
    </recommendedName>
</protein>
<name>A0A2Z3YVR2_9CORY</name>
<evidence type="ECO:0000256" key="3">
    <source>
        <dbReference type="SAM" id="MobiDB-lite"/>
    </source>
</evidence>
<evidence type="ECO:0000256" key="2">
    <source>
        <dbReference type="ARBA" id="ARBA00093774"/>
    </source>
</evidence>
<feature type="domain" description="Low molecular weight antigen MTB12-like C-terminal" evidence="5">
    <location>
        <begin position="169"/>
        <end position="280"/>
    </location>
</feature>
<evidence type="ECO:0000313" key="7">
    <source>
        <dbReference type="Proteomes" id="UP000247696"/>
    </source>
</evidence>
<evidence type="ECO:0000259" key="5">
    <source>
        <dbReference type="Pfam" id="PF26580"/>
    </source>
</evidence>
<comment type="similarity">
    <text evidence="2">Belongs to the MTB12 family.</text>
</comment>
<dbReference type="OrthoDB" id="4428191at2"/>
<keyword evidence="1" id="KW-0732">Signal</keyword>
<proteinExistence type="inferred from homology"/>
<evidence type="ECO:0000256" key="4">
    <source>
        <dbReference type="SAM" id="Phobius"/>
    </source>
</evidence>
<dbReference type="Pfam" id="PF26580">
    <property type="entry name" value="Mtb12_C"/>
    <property type="match status" value="1"/>
</dbReference>